<gene>
    <name evidence="1" type="ORF">AFI02nite_12360</name>
</gene>
<dbReference type="Proteomes" id="UP000321787">
    <property type="component" value="Unassembled WGS sequence"/>
</dbReference>
<proteinExistence type="predicted"/>
<protein>
    <submittedName>
        <fullName evidence="1">Uncharacterized protein</fullName>
    </submittedName>
</protein>
<reference evidence="1 2" key="1">
    <citation type="submission" date="2019-07" db="EMBL/GenBank/DDBJ databases">
        <title>Whole genome shotgun sequence of Aliivibrio fischeri NBRC 101058.</title>
        <authorList>
            <person name="Hosoyama A."/>
            <person name="Uohara A."/>
            <person name="Ohji S."/>
            <person name="Ichikawa N."/>
        </authorList>
    </citation>
    <scope>NUCLEOTIDE SEQUENCE [LARGE SCALE GENOMIC DNA]</scope>
    <source>
        <strain evidence="1 2">NBRC 101058</strain>
    </source>
</reference>
<dbReference type="EMBL" id="BJTZ01000005">
    <property type="protein sequence ID" value="GEK13200.1"/>
    <property type="molecule type" value="Genomic_DNA"/>
</dbReference>
<evidence type="ECO:0000313" key="1">
    <source>
        <dbReference type="EMBL" id="GEK13200.1"/>
    </source>
</evidence>
<organism evidence="1 2">
    <name type="scientific">Aliivibrio fischeri</name>
    <name type="common">Vibrio fischeri</name>
    <dbReference type="NCBI Taxonomy" id="668"/>
    <lineage>
        <taxon>Bacteria</taxon>
        <taxon>Pseudomonadati</taxon>
        <taxon>Pseudomonadota</taxon>
        <taxon>Gammaproteobacteria</taxon>
        <taxon>Vibrionales</taxon>
        <taxon>Vibrionaceae</taxon>
        <taxon>Aliivibrio</taxon>
    </lineage>
</organism>
<accession>A0A510UIM2</accession>
<comment type="caution">
    <text evidence="1">The sequence shown here is derived from an EMBL/GenBank/DDBJ whole genome shotgun (WGS) entry which is preliminary data.</text>
</comment>
<evidence type="ECO:0000313" key="2">
    <source>
        <dbReference type="Proteomes" id="UP000321787"/>
    </source>
</evidence>
<sequence length="89" mass="10485">MCDCLSDNLNKIRFRLIESLPKRADLSTLKVTYQNKVLRLDGRKNDVLIGVDIEFYKNKRDGVLEKRKVKNFTSIEMSHCPFCGREYEK</sequence>
<dbReference type="AlphaFoldDB" id="A0A510UIM2"/>
<name>A0A510UIM2_ALIFS</name>
<dbReference type="RefSeq" id="WP_186809359.1">
    <property type="nucleotide sequence ID" value="NZ_BJTZ01000005.1"/>
</dbReference>